<gene>
    <name evidence="1" type="ORF">SLEP1_g57331</name>
</gene>
<sequence>MQHELENLAIVLRVVGPSIRFNKCGMEPFTATCGQDLQRESCGNNLKGESPEMPRTFKDPFHLSARYAALAEKSPTNPRA</sequence>
<comment type="caution">
    <text evidence="1">The sequence shown here is derived from an EMBL/GenBank/DDBJ whole genome shotgun (WGS) entry which is preliminary data.</text>
</comment>
<keyword evidence="2" id="KW-1185">Reference proteome</keyword>
<dbReference type="EMBL" id="BPVZ01000382">
    <property type="protein sequence ID" value="GKV50631.1"/>
    <property type="molecule type" value="Genomic_DNA"/>
</dbReference>
<proteinExistence type="predicted"/>
<reference evidence="1 2" key="1">
    <citation type="journal article" date="2021" name="Commun. Biol.">
        <title>The genome of Shorea leprosula (Dipterocarpaceae) highlights the ecological relevance of drought in aseasonal tropical rainforests.</title>
        <authorList>
            <person name="Ng K.K.S."/>
            <person name="Kobayashi M.J."/>
            <person name="Fawcett J.A."/>
            <person name="Hatakeyama M."/>
            <person name="Paape T."/>
            <person name="Ng C.H."/>
            <person name="Ang C.C."/>
            <person name="Tnah L.H."/>
            <person name="Lee C.T."/>
            <person name="Nishiyama T."/>
            <person name="Sese J."/>
            <person name="O'Brien M.J."/>
            <person name="Copetti D."/>
            <person name="Mohd Noor M.I."/>
            <person name="Ong R.C."/>
            <person name="Putra M."/>
            <person name="Sireger I.Z."/>
            <person name="Indrioko S."/>
            <person name="Kosugi Y."/>
            <person name="Izuno A."/>
            <person name="Isagi Y."/>
            <person name="Lee S.L."/>
            <person name="Shimizu K.K."/>
        </authorList>
    </citation>
    <scope>NUCLEOTIDE SEQUENCE [LARGE SCALE GENOMIC DNA]</scope>
    <source>
        <strain evidence="1">214</strain>
    </source>
</reference>
<accession>A0AAV5MKW9</accession>
<evidence type="ECO:0000313" key="2">
    <source>
        <dbReference type="Proteomes" id="UP001054252"/>
    </source>
</evidence>
<name>A0AAV5MKW9_9ROSI</name>
<organism evidence="1 2">
    <name type="scientific">Rubroshorea leprosula</name>
    <dbReference type="NCBI Taxonomy" id="152421"/>
    <lineage>
        <taxon>Eukaryota</taxon>
        <taxon>Viridiplantae</taxon>
        <taxon>Streptophyta</taxon>
        <taxon>Embryophyta</taxon>
        <taxon>Tracheophyta</taxon>
        <taxon>Spermatophyta</taxon>
        <taxon>Magnoliopsida</taxon>
        <taxon>eudicotyledons</taxon>
        <taxon>Gunneridae</taxon>
        <taxon>Pentapetalae</taxon>
        <taxon>rosids</taxon>
        <taxon>malvids</taxon>
        <taxon>Malvales</taxon>
        <taxon>Dipterocarpaceae</taxon>
        <taxon>Rubroshorea</taxon>
    </lineage>
</organism>
<protein>
    <submittedName>
        <fullName evidence="1">Uncharacterized protein</fullName>
    </submittedName>
</protein>
<evidence type="ECO:0000313" key="1">
    <source>
        <dbReference type="EMBL" id="GKV50631.1"/>
    </source>
</evidence>
<dbReference type="Proteomes" id="UP001054252">
    <property type="component" value="Unassembled WGS sequence"/>
</dbReference>
<dbReference type="AlphaFoldDB" id="A0AAV5MKW9"/>